<dbReference type="AlphaFoldDB" id="A0A2N3HQJ1"/>
<evidence type="ECO:0000313" key="4">
    <source>
        <dbReference type="Proteomes" id="UP000233535"/>
    </source>
</evidence>
<sequence>MKLRFLSLGLLALSFVACETYEESDSVEAMRVARTEYIKAETAYQNAQVAYKEAETAGKLVANAVAEAQGSTAIATAQLALDKAIAELASTKAILEANIASQKQNLLNLKDGMLTSAYGDYTTAYNDWNTTSDDLLTAQNDLVSANFTLASAGMASVNFKATETVAKNLVVTTQTAELAELNSQLAAYEALQASNDWTSVEGQVVAKELEKAELNAEIANLSASIARAVTKKDVAYAALEQWNTDYDLSAPIDADKGIIEMAAAFNAHRDVLVNDTIAPSSQLDAAKTILDASDATDGGYNVLKENYNNALANYNEAIAKLNAYNFTVANAQLSSLNAVYVSSVTSIKPLSDQQAVLGAKLGVLSADIIKLKALQFVIDTDVTEGTVDVSDKLADMITSTKEDIVDVEDAIAKAKDVLAKLEAGNYTQAESVRDAELAISILNTKIAKLTAELEVAKTKLDTAEAAYKALLN</sequence>
<dbReference type="RefSeq" id="WP_101263500.1">
    <property type="nucleotide sequence ID" value="NZ_MVDD01000029.1"/>
</dbReference>
<comment type="caution">
    <text evidence="3">The sequence shown here is derived from an EMBL/GenBank/DDBJ whole genome shotgun (WGS) entry which is preliminary data.</text>
</comment>
<dbReference type="Proteomes" id="UP000233535">
    <property type="component" value="Unassembled WGS sequence"/>
</dbReference>
<dbReference type="OrthoDB" id="9821981at2"/>
<accession>A0A2N3HQJ1</accession>
<protein>
    <submittedName>
        <fullName evidence="3">Uncharacterized protein</fullName>
    </submittedName>
</protein>
<reference evidence="3 4" key="1">
    <citation type="journal article" date="2017" name="Front. Microbiol.">
        <title>Labilibaculum manganireducens gen. nov., sp. nov. and Labilibaculum filiforme sp. nov., Novel Bacteroidetes Isolated from Subsurface Sediments of the Baltic Sea.</title>
        <authorList>
            <person name="Vandieken V."/>
            <person name="Marshall I.P."/>
            <person name="Niemann H."/>
            <person name="Engelen B."/>
            <person name="Cypionka H."/>
        </authorList>
    </citation>
    <scope>NUCLEOTIDE SEQUENCE [LARGE SCALE GENOMIC DNA]</scope>
    <source>
        <strain evidence="3 4">59.16B</strain>
    </source>
</reference>
<organism evidence="3 4">
    <name type="scientific">Labilibaculum filiforme</name>
    <dbReference type="NCBI Taxonomy" id="1940526"/>
    <lineage>
        <taxon>Bacteria</taxon>
        <taxon>Pseudomonadati</taxon>
        <taxon>Bacteroidota</taxon>
        <taxon>Bacteroidia</taxon>
        <taxon>Marinilabiliales</taxon>
        <taxon>Marinifilaceae</taxon>
        <taxon>Labilibaculum</taxon>
    </lineage>
</organism>
<keyword evidence="1" id="KW-0175">Coiled coil</keyword>
<keyword evidence="2" id="KW-0732">Signal</keyword>
<keyword evidence="4" id="KW-1185">Reference proteome</keyword>
<dbReference type="PROSITE" id="PS51257">
    <property type="entry name" value="PROKAR_LIPOPROTEIN"/>
    <property type="match status" value="1"/>
</dbReference>
<evidence type="ECO:0000313" key="3">
    <source>
        <dbReference type="EMBL" id="PKQ60307.1"/>
    </source>
</evidence>
<feature type="coiled-coil region" evidence="1">
    <location>
        <begin position="171"/>
        <end position="231"/>
    </location>
</feature>
<gene>
    <name evidence="3" type="ORF">BZG02_19835</name>
</gene>
<feature type="chain" id="PRO_5014729704" evidence="2">
    <location>
        <begin position="18"/>
        <end position="472"/>
    </location>
</feature>
<proteinExistence type="predicted"/>
<evidence type="ECO:0000256" key="2">
    <source>
        <dbReference type="SAM" id="SignalP"/>
    </source>
</evidence>
<evidence type="ECO:0000256" key="1">
    <source>
        <dbReference type="SAM" id="Coils"/>
    </source>
</evidence>
<feature type="signal peptide" evidence="2">
    <location>
        <begin position="1"/>
        <end position="17"/>
    </location>
</feature>
<dbReference type="EMBL" id="MVDD01000029">
    <property type="protein sequence ID" value="PKQ60307.1"/>
    <property type="molecule type" value="Genomic_DNA"/>
</dbReference>
<name>A0A2N3HQJ1_9BACT</name>
<feature type="coiled-coil region" evidence="1">
    <location>
        <begin position="404"/>
        <end position="466"/>
    </location>
</feature>